<proteinExistence type="predicted"/>
<dbReference type="OrthoDB" id="3311584at2"/>
<gene>
    <name evidence="3" type="ORF">GA0074692_3822</name>
</gene>
<dbReference type="PANTHER" id="PTHR47691:SF3">
    <property type="entry name" value="HTH-TYPE TRANSCRIPTIONAL REGULATOR RV0890C-RELATED"/>
    <property type="match status" value="1"/>
</dbReference>
<dbReference type="InterPro" id="IPR003593">
    <property type="entry name" value="AAA+_ATPase"/>
</dbReference>
<organism evidence="3 4">
    <name type="scientific">Micromonospora pallida</name>
    <dbReference type="NCBI Taxonomy" id="145854"/>
    <lineage>
        <taxon>Bacteria</taxon>
        <taxon>Bacillati</taxon>
        <taxon>Actinomycetota</taxon>
        <taxon>Actinomycetes</taxon>
        <taxon>Micromonosporales</taxon>
        <taxon>Micromonosporaceae</taxon>
        <taxon>Micromonospora</taxon>
    </lineage>
</organism>
<dbReference type="PRINTS" id="PR00364">
    <property type="entry name" value="DISEASERSIST"/>
</dbReference>
<dbReference type="SUPFAM" id="SSF48452">
    <property type="entry name" value="TPR-like"/>
    <property type="match status" value="2"/>
</dbReference>
<dbReference type="SUPFAM" id="SSF52540">
    <property type="entry name" value="P-loop containing nucleoside triphosphate hydrolases"/>
    <property type="match status" value="1"/>
</dbReference>
<dbReference type="EMBL" id="FMHW01000002">
    <property type="protein sequence ID" value="SCL34400.1"/>
    <property type="molecule type" value="Genomic_DNA"/>
</dbReference>
<sequence length="720" mass="77250">MDDARDDRRTTRPAVRNDLSGTVTGPVVQSAAIHGGVHLHTGPLPPPAPRQLPPRPAHLAGRTQEIAALSRLTGTDAGSVVMLCGPAGVGKSALARWWAHEVRAGFPGGQLYVDLGGYGATGPLDPGDALGAFLRALGLASEQIPGSLAERTALYRTVTADTPLLLLLDDAYSAAQVRPLLPTSASVVLVTSRRRLTGLVADGARMVDVRPLPPADSMRLLSRVVGDVRIDREGRSAGELAELCGGLPLALTVAAGRLAARPFLSVRTMVADLADENERLTRLAGPDDVPVRTVFDVSYRDLSPQAAALYRRLSLHPGNDFGPGLATALVGADRVARTVTFDVLGELLGVSLLEEIDEERFRFHDLLRLHARETAEKSDDPVDRRAALLTILEYYLAAARNADQAVTPYRRRLPYTFRQPLGVVPEFTDRAEALAWLTREQANLVQAGRAALDNGYPELAWLLSDALWPLLLYVKNYQLRLEVDRRGVAAARAWGNIWAEADMLKRLSRASMRVGAYDDAELHGRAAVERYREAGDVRGGIDAREGLASLYLETGREEEAGRLLVDVLAENRALGEPRSVGLTCVNLAALRTRSGRTEEALSLLAEARKIFTDLGEVDPYNAARVSIGLASAHLGGGDLDAAERAAADAADRMTALGSANERAEALTLLGEIAERRGDVATARQHLTEALAAFVSLASPRARDVATRLDRAGQAGAERAE</sequence>
<dbReference type="Proteomes" id="UP000198959">
    <property type="component" value="Unassembled WGS sequence"/>
</dbReference>
<feature type="domain" description="AAA+ ATPase" evidence="2">
    <location>
        <begin position="77"/>
        <end position="212"/>
    </location>
</feature>
<dbReference type="Gene3D" id="1.25.40.10">
    <property type="entry name" value="Tetratricopeptide repeat domain"/>
    <property type="match status" value="1"/>
</dbReference>
<reference evidence="4" key="1">
    <citation type="submission" date="2016-06" db="EMBL/GenBank/DDBJ databases">
        <authorList>
            <person name="Varghese N."/>
            <person name="Submissions Spin"/>
        </authorList>
    </citation>
    <scope>NUCLEOTIDE SEQUENCE [LARGE SCALE GENOMIC DNA]</scope>
    <source>
        <strain evidence="4">DSM 43817</strain>
    </source>
</reference>
<accession>A0A1C6SY41</accession>
<dbReference type="InterPro" id="IPR027417">
    <property type="entry name" value="P-loop_NTPase"/>
</dbReference>
<dbReference type="InterPro" id="IPR011990">
    <property type="entry name" value="TPR-like_helical_dom_sf"/>
</dbReference>
<feature type="compositionally biased region" description="Pro residues" evidence="1">
    <location>
        <begin position="43"/>
        <end position="56"/>
    </location>
</feature>
<feature type="compositionally biased region" description="Basic and acidic residues" evidence="1">
    <location>
        <begin position="1"/>
        <end position="10"/>
    </location>
</feature>
<dbReference type="STRING" id="145854.GA0074692_3822"/>
<dbReference type="Gene3D" id="3.40.50.300">
    <property type="entry name" value="P-loop containing nucleotide triphosphate hydrolases"/>
    <property type="match status" value="1"/>
</dbReference>
<evidence type="ECO:0000259" key="2">
    <source>
        <dbReference type="SMART" id="SM00382"/>
    </source>
</evidence>
<dbReference type="AlphaFoldDB" id="A0A1C6SY41"/>
<dbReference type="PANTHER" id="PTHR47691">
    <property type="entry name" value="REGULATOR-RELATED"/>
    <property type="match status" value="1"/>
</dbReference>
<feature type="region of interest" description="Disordered" evidence="1">
    <location>
        <begin position="1"/>
        <end position="23"/>
    </location>
</feature>
<evidence type="ECO:0000256" key="1">
    <source>
        <dbReference type="SAM" id="MobiDB-lite"/>
    </source>
</evidence>
<name>A0A1C6SY41_9ACTN</name>
<dbReference type="RefSeq" id="WP_141725327.1">
    <property type="nucleotide sequence ID" value="NZ_FMHW01000002.1"/>
</dbReference>
<keyword evidence="4" id="KW-1185">Reference proteome</keyword>
<feature type="region of interest" description="Disordered" evidence="1">
    <location>
        <begin position="37"/>
        <end position="57"/>
    </location>
</feature>
<dbReference type="SMART" id="SM00382">
    <property type="entry name" value="AAA"/>
    <property type="match status" value="1"/>
</dbReference>
<evidence type="ECO:0000313" key="3">
    <source>
        <dbReference type="EMBL" id="SCL34400.1"/>
    </source>
</evidence>
<evidence type="ECO:0000313" key="4">
    <source>
        <dbReference type="Proteomes" id="UP000198959"/>
    </source>
</evidence>
<dbReference type="GO" id="GO:0043531">
    <property type="term" value="F:ADP binding"/>
    <property type="evidence" value="ECO:0007669"/>
    <property type="project" value="InterPro"/>
</dbReference>
<protein>
    <submittedName>
        <fullName evidence="3">NB-ARC domain-containing protein</fullName>
    </submittedName>
</protein>